<dbReference type="Proteomes" id="UP000682733">
    <property type="component" value="Unassembled WGS sequence"/>
</dbReference>
<evidence type="ECO:0000313" key="4">
    <source>
        <dbReference type="EMBL" id="CAF4263640.1"/>
    </source>
</evidence>
<accession>A0A815IWJ5</accession>
<dbReference type="EMBL" id="CAJOBC010077562">
    <property type="protein sequence ID" value="CAF4263640.1"/>
    <property type="molecule type" value="Genomic_DNA"/>
</dbReference>
<reference evidence="2" key="1">
    <citation type="submission" date="2021-02" db="EMBL/GenBank/DDBJ databases">
        <authorList>
            <person name="Nowell W R."/>
        </authorList>
    </citation>
    <scope>NUCLEOTIDE SEQUENCE</scope>
</reference>
<proteinExistence type="predicted"/>
<evidence type="ECO:0000313" key="2">
    <source>
        <dbReference type="EMBL" id="CAF1374375.1"/>
    </source>
</evidence>
<dbReference type="EMBL" id="CAJOBA010006447">
    <property type="protein sequence ID" value="CAF3773090.1"/>
    <property type="molecule type" value="Genomic_DNA"/>
</dbReference>
<sequence>MYEDGTPIDNSSQASSFFHNIDSLSTNSCNTKQQSILRVIDNANFYLMLNKLSSSPTISSTLTARSIPNIRKMKNRLNDLSKLDNVSIHALEKYLVKDSVHDNKLHKRQVKNITHFCPNEKYDKTTATISAQPNVRHRKQHCSCFPA</sequence>
<organism evidence="2 5">
    <name type="scientific">Didymodactylos carnosus</name>
    <dbReference type="NCBI Taxonomy" id="1234261"/>
    <lineage>
        <taxon>Eukaryota</taxon>
        <taxon>Metazoa</taxon>
        <taxon>Spiralia</taxon>
        <taxon>Gnathifera</taxon>
        <taxon>Rotifera</taxon>
        <taxon>Eurotatoria</taxon>
        <taxon>Bdelloidea</taxon>
        <taxon>Philodinida</taxon>
        <taxon>Philodinidae</taxon>
        <taxon>Didymodactylos</taxon>
    </lineage>
</organism>
<name>A0A815IWJ5_9BILA</name>
<evidence type="ECO:0000313" key="3">
    <source>
        <dbReference type="EMBL" id="CAF3773090.1"/>
    </source>
</evidence>
<comment type="caution">
    <text evidence="2">The sequence shown here is derived from an EMBL/GenBank/DDBJ whole genome shotgun (WGS) entry which is preliminary data.</text>
</comment>
<dbReference type="Proteomes" id="UP000663829">
    <property type="component" value="Unassembled WGS sequence"/>
</dbReference>
<protein>
    <submittedName>
        <fullName evidence="2">Uncharacterized protein</fullName>
    </submittedName>
</protein>
<dbReference type="EMBL" id="CAJNOK010006439">
    <property type="protein sequence ID" value="CAF1003764.1"/>
    <property type="molecule type" value="Genomic_DNA"/>
</dbReference>
<dbReference type="EMBL" id="CAJNOQ010016090">
    <property type="protein sequence ID" value="CAF1374375.1"/>
    <property type="molecule type" value="Genomic_DNA"/>
</dbReference>
<dbReference type="Proteomes" id="UP000681722">
    <property type="component" value="Unassembled WGS sequence"/>
</dbReference>
<evidence type="ECO:0000313" key="1">
    <source>
        <dbReference type="EMBL" id="CAF1003764.1"/>
    </source>
</evidence>
<evidence type="ECO:0000313" key="5">
    <source>
        <dbReference type="Proteomes" id="UP000663829"/>
    </source>
</evidence>
<dbReference type="Proteomes" id="UP000677228">
    <property type="component" value="Unassembled WGS sequence"/>
</dbReference>
<dbReference type="AlphaFoldDB" id="A0A815IWJ5"/>
<gene>
    <name evidence="2" type="ORF">GPM918_LOCUS32014</name>
    <name evidence="1" type="ORF">OVA965_LOCUS14694</name>
    <name evidence="4" type="ORF">SRO942_LOCUS32672</name>
    <name evidence="3" type="ORF">TMI583_LOCUS14698</name>
</gene>
<keyword evidence="5" id="KW-1185">Reference proteome</keyword>